<feature type="transmembrane region" description="Helical" evidence="1">
    <location>
        <begin position="155"/>
        <end position="175"/>
    </location>
</feature>
<dbReference type="OrthoDB" id="10549980at2759"/>
<evidence type="ECO:0000256" key="1">
    <source>
        <dbReference type="SAM" id="Phobius"/>
    </source>
</evidence>
<keyword evidence="4" id="KW-1185">Reference proteome</keyword>
<dbReference type="EMBL" id="BEXD01004394">
    <property type="protein sequence ID" value="GBC10558.1"/>
    <property type="molecule type" value="Genomic_DNA"/>
</dbReference>
<feature type="transmembrane region" description="Helical" evidence="1">
    <location>
        <begin position="28"/>
        <end position="48"/>
    </location>
</feature>
<protein>
    <submittedName>
        <fullName evidence="2">Uncharacterized protein</fullName>
    </submittedName>
</protein>
<dbReference type="AlphaFoldDB" id="A0A2Z6S5C2"/>
<evidence type="ECO:0000313" key="4">
    <source>
        <dbReference type="Proteomes" id="UP000247702"/>
    </source>
</evidence>
<keyword evidence="1" id="KW-0472">Membrane</keyword>
<evidence type="ECO:0000313" key="3">
    <source>
        <dbReference type="EMBL" id="GES99177.1"/>
    </source>
</evidence>
<sequence>MVTICFIGYGIFLSLINPLITIIQRPNYPPYSLSLTAAFAYYIIYKYICDYDYEFLMDSIILERVKEVRYFVKKCWNFNSAKFLEKIKQPKLFNFESILFTFFYILDLFIISTIFLIFIVPYYAMFALFNSLFLLYVLIDGLFRYGREELFNNTFLYYVFIMLSPLILPLISTVVIPFYTIYHHFKAVLVLIYEIYYLYNKNTDGFRNVMEFYLVTIIYTFNVNSDNNYFIYVVCKIKVRKYIVNRVESVYEGFLSYVFI</sequence>
<reference evidence="3" key="2">
    <citation type="submission" date="2019-10" db="EMBL/GenBank/DDBJ databases">
        <title>Conservation and host-specific expression of non-tandemly repeated heterogenous ribosome RNA gene in arbuscular mycorrhizal fungi.</title>
        <authorList>
            <person name="Maeda T."/>
            <person name="Kobayashi Y."/>
            <person name="Nakagawa T."/>
            <person name="Ezawa T."/>
            <person name="Yamaguchi K."/>
            <person name="Bino T."/>
            <person name="Nishimoto Y."/>
            <person name="Shigenobu S."/>
            <person name="Kawaguchi M."/>
        </authorList>
    </citation>
    <scope>NUCLEOTIDE SEQUENCE</scope>
    <source>
        <strain evidence="3">HR1</strain>
    </source>
</reference>
<dbReference type="Proteomes" id="UP000615446">
    <property type="component" value="Unassembled WGS sequence"/>
</dbReference>
<proteinExistence type="predicted"/>
<name>A0A2Z6S5C2_9GLOM</name>
<dbReference type="EMBL" id="BLAL01000278">
    <property type="protein sequence ID" value="GES99177.1"/>
    <property type="molecule type" value="Genomic_DNA"/>
</dbReference>
<accession>A0A2Z6S5C2</accession>
<keyword evidence="1" id="KW-0812">Transmembrane</keyword>
<evidence type="ECO:0000313" key="2">
    <source>
        <dbReference type="EMBL" id="GBC10558.1"/>
    </source>
</evidence>
<comment type="caution">
    <text evidence="2">The sequence shown here is derived from an EMBL/GenBank/DDBJ whole genome shotgun (WGS) entry which is preliminary data.</text>
</comment>
<feature type="transmembrane region" description="Helical" evidence="1">
    <location>
        <begin position="98"/>
        <end position="119"/>
    </location>
</feature>
<feature type="transmembrane region" description="Helical" evidence="1">
    <location>
        <begin position="125"/>
        <end position="143"/>
    </location>
</feature>
<reference evidence="2 4" key="1">
    <citation type="submission" date="2017-11" db="EMBL/GenBank/DDBJ databases">
        <title>The genome of Rhizophagus clarus HR1 reveals common genetic basis of auxotrophy among arbuscular mycorrhizal fungi.</title>
        <authorList>
            <person name="Kobayashi Y."/>
        </authorList>
    </citation>
    <scope>NUCLEOTIDE SEQUENCE [LARGE SCALE GENOMIC DNA]</scope>
    <source>
        <strain evidence="2 4">HR1</strain>
    </source>
</reference>
<gene>
    <name evidence="3" type="ORF">RCL2_002569000</name>
    <name evidence="2" type="ORF">RclHR1_09710009</name>
</gene>
<dbReference type="Proteomes" id="UP000247702">
    <property type="component" value="Unassembled WGS sequence"/>
</dbReference>
<keyword evidence="1" id="KW-1133">Transmembrane helix</keyword>
<organism evidence="2 4">
    <name type="scientific">Rhizophagus clarus</name>
    <dbReference type="NCBI Taxonomy" id="94130"/>
    <lineage>
        <taxon>Eukaryota</taxon>
        <taxon>Fungi</taxon>
        <taxon>Fungi incertae sedis</taxon>
        <taxon>Mucoromycota</taxon>
        <taxon>Glomeromycotina</taxon>
        <taxon>Glomeromycetes</taxon>
        <taxon>Glomerales</taxon>
        <taxon>Glomeraceae</taxon>
        <taxon>Rhizophagus</taxon>
    </lineage>
</organism>